<proteinExistence type="predicted"/>
<dbReference type="KEGG" id="ovi:T265_04531"/>
<dbReference type="RefSeq" id="XP_009167559.1">
    <property type="nucleotide sequence ID" value="XM_009169295.1"/>
</dbReference>
<keyword evidence="2" id="KW-1185">Reference proteome</keyword>
<sequence>MISDMVANERMQANIDANPLRISSTARVNNLACVPDVLVTLFGKEHQMKQGFTTNRQTGNSSISGSKKKQKQVILISVDSVINPEAEQIRW</sequence>
<dbReference type="Proteomes" id="UP000054324">
    <property type="component" value="Unassembled WGS sequence"/>
</dbReference>
<dbReference type="CTD" id="20318713"/>
<evidence type="ECO:0000313" key="2">
    <source>
        <dbReference type="Proteomes" id="UP000054324"/>
    </source>
</evidence>
<accession>A0A074ZZH0</accession>
<dbReference type="EMBL" id="KL596694">
    <property type="protein sequence ID" value="KER28655.1"/>
    <property type="molecule type" value="Genomic_DNA"/>
</dbReference>
<dbReference type="AlphaFoldDB" id="A0A074ZZH0"/>
<evidence type="ECO:0000313" key="1">
    <source>
        <dbReference type="EMBL" id="KER28655.1"/>
    </source>
</evidence>
<gene>
    <name evidence="1" type="ORF">T265_04531</name>
</gene>
<dbReference type="GeneID" id="20318713"/>
<organism evidence="1 2">
    <name type="scientific">Opisthorchis viverrini</name>
    <name type="common">Southeast Asian liver fluke</name>
    <dbReference type="NCBI Taxonomy" id="6198"/>
    <lineage>
        <taxon>Eukaryota</taxon>
        <taxon>Metazoa</taxon>
        <taxon>Spiralia</taxon>
        <taxon>Lophotrochozoa</taxon>
        <taxon>Platyhelminthes</taxon>
        <taxon>Trematoda</taxon>
        <taxon>Digenea</taxon>
        <taxon>Opisthorchiida</taxon>
        <taxon>Opisthorchiata</taxon>
        <taxon>Opisthorchiidae</taxon>
        <taxon>Opisthorchis</taxon>
    </lineage>
</organism>
<protein>
    <submittedName>
        <fullName evidence="1">Uncharacterized protein</fullName>
    </submittedName>
</protein>
<name>A0A074ZZH0_OPIVI</name>
<reference evidence="1 2" key="1">
    <citation type="submission" date="2013-11" db="EMBL/GenBank/DDBJ databases">
        <title>Opisthorchis viverrini - life in the bile duct.</title>
        <authorList>
            <person name="Young N.D."/>
            <person name="Nagarajan N."/>
            <person name="Lin S.J."/>
            <person name="Korhonen P.K."/>
            <person name="Jex A.R."/>
            <person name="Hall R.S."/>
            <person name="Safavi-Hemami H."/>
            <person name="Kaewkong W."/>
            <person name="Bertrand D."/>
            <person name="Gao S."/>
            <person name="Seet Q."/>
            <person name="Wongkham S."/>
            <person name="Teh B.T."/>
            <person name="Wongkham C."/>
            <person name="Intapan P.M."/>
            <person name="Maleewong W."/>
            <person name="Yang X."/>
            <person name="Hu M."/>
            <person name="Wang Z."/>
            <person name="Hofmann A."/>
            <person name="Sternberg P.W."/>
            <person name="Tan P."/>
            <person name="Wang J."/>
            <person name="Gasser R.B."/>
        </authorList>
    </citation>
    <scope>NUCLEOTIDE SEQUENCE [LARGE SCALE GENOMIC DNA]</scope>
</reference>